<dbReference type="SMART" id="SM00091">
    <property type="entry name" value="PAS"/>
    <property type="match status" value="2"/>
</dbReference>
<evidence type="ECO:0000256" key="5">
    <source>
        <dbReference type="SAM" id="Phobius"/>
    </source>
</evidence>
<dbReference type="AlphaFoldDB" id="F5SX03"/>
<dbReference type="eggNOG" id="COG5001">
    <property type="taxonomic scope" value="Bacteria"/>
</dbReference>
<dbReference type="CDD" id="cd01948">
    <property type="entry name" value="EAL"/>
    <property type="match status" value="1"/>
</dbReference>
<evidence type="ECO:0000256" key="4">
    <source>
        <dbReference type="ARBA" id="ARBA00051114"/>
    </source>
</evidence>
<dbReference type="GO" id="GO:0071732">
    <property type="term" value="P:cellular response to nitric oxide"/>
    <property type="evidence" value="ECO:0007669"/>
    <property type="project" value="UniProtKB-ARBA"/>
</dbReference>
<dbReference type="Gene3D" id="3.20.20.450">
    <property type="entry name" value="EAL domain"/>
    <property type="match status" value="1"/>
</dbReference>
<dbReference type="EMBL" id="AFIG01000001">
    <property type="protein sequence ID" value="EGL54896.1"/>
    <property type="molecule type" value="Genomic_DNA"/>
</dbReference>
<dbReference type="Gene3D" id="3.30.70.270">
    <property type="match status" value="1"/>
</dbReference>
<comment type="catalytic activity">
    <reaction evidence="4">
        <text>3',3'-c-di-GMP + H2O = 5'-phosphoguanylyl(3'-&gt;5')guanosine + H(+)</text>
        <dbReference type="Rhea" id="RHEA:24902"/>
        <dbReference type="ChEBI" id="CHEBI:15377"/>
        <dbReference type="ChEBI" id="CHEBI:15378"/>
        <dbReference type="ChEBI" id="CHEBI:58754"/>
        <dbReference type="ChEBI" id="CHEBI:58805"/>
        <dbReference type="EC" id="3.1.4.52"/>
    </reaction>
    <physiologicalReaction direction="left-to-right" evidence="4">
        <dbReference type="Rhea" id="RHEA:24903"/>
    </physiologicalReaction>
</comment>
<gene>
    <name evidence="10" type="ORF">MAMP_01890</name>
</gene>
<dbReference type="InterPro" id="IPR000700">
    <property type="entry name" value="PAS-assoc_C"/>
</dbReference>
<dbReference type="InterPro" id="IPR052155">
    <property type="entry name" value="Biofilm_reg_signaling"/>
</dbReference>
<accession>F5SX03</accession>
<dbReference type="InterPro" id="IPR001610">
    <property type="entry name" value="PAC"/>
</dbReference>
<dbReference type="InterPro" id="IPR035965">
    <property type="entry name" value="PAS-like_dom_sf"/>
</dbReference>
<feature type="domain" description="GGDEF" evidence="9">
    <location>
        <begin position="589"/>
        <end position="721"/>
    </location>
</feature>
<feature type="transmembrane region" description="Helical" evidence="5">
    <location>
        <begin position="260"/>
        <end position="280"/>
    </location>
</feature>
<organism evidence="10 11">
    <name type="scientific">Methylophaga aminisulfidivorans MP</name>
    <dbReference type="NCBI Taxonomy" id="1026882"/>
    <lineage>
        <taxon>Bacteria</taxon>
        <taxon>Pseudomonadati</taxon>
        <taxon>Pseudomonadota</taxon>
        <taxon>Gammaproteobacteria</taxon>
        <taxon>Thiotrichales</taxon>
        <taxon>Piscirickettsiaceae</taxon>
        <taxon>Methylophaga</taxon>
    </lineage>
</organism>
<evidence type="ECO:0000259" key="8">
    <source>
        <dbReference type="PROSITE" id="PS50883"/>
    </source>
</evidence>
<dbReference type="InterPro" id="IPR001633">
    <property type="entry name" value="EAL_dom"/>
</dbReference>
<comment type="caution">
    <text evidence="10">The sequence shown here is derived from an EMBL/GenBank/DDBJ whole genome shotgun (WGS) entry which is preliminary data.</text>
</comment>
<keyword evidence="5" id="KW-1133">Transmembrane helix</keyword>
<dbReference type="Pfam" id="PF08447">
    <property type="entry name" value="PAS_3"/>
    <property type="match status" value="1"/>
</dbReference>
<evidence type="ECO:0000256" key="3">
    <source>
        <dbReference type="ARBA" id="ARBA00022636"/>
    </source>
</evidence>
<evidence type="ECO:0000313" key="10">
    <source>
        <dbReference type="EMBL" id="EGL54896.1"/>
    </source>
</evidence>
<evidence type="ECO:0000256" key="1">
    <source>
        <dbReference type="ARBA" id="ARBA00001946"/>
    </source>
</evidence>
<dbReference type="SMART" id="SM00086">
    <property type="entry name" value="PAC"/>
    <property type="match status" value="2"/>
</dbReference>
<dbReference type="FunFam" id="3.30.70.270:FF:000001">
    <property type="entry name" value="Diguanylate cyclase domain protein"/>
    <property type="match status" value="1"/>
</dbReference>
<evidence type="ECO:0000259" key="6">
    <source>
        <dbReference type="PROSITE" id="PS50112"/>
    </source>
</evidence>
<dbReference type="SUPFAM" id="SSF55785">
    <property type="entry name" value="PYP-like sensor domain (PAS domain)"/>
    <property type="match status" value="2"/>
</dbReference>
<dbReference type="InterPro" id="IPR013656">
    <property type="entry name" value="PAS_4"/>
</dbReference>
<dbReference type="PROSITE" id="PS50112">
    <property type="entry name" value="PAS"/>
    <property type="match status" value="2"/>
</dbReference>
<dbReference type="CDD" id="cd01949">
    <property type="entry name" value="GGDEF"/>
    <property type="match status" value="1"/>
</dbReference>
<comment type="cofactor">
    <cofactor evidence="1">
        <name>Mg(2+)</name>
        <dbReference type="ChEBI" id="CHEBI:18420"/>
    </cofactor>
</comment>
<sequence length="986" mass="111380">MPMSNNTLLLSPLHTGILTFIISLIFTLSLAWYLETDYVDDLETQALTDATNYTYQLESSIIHEASIAYTLATLVNLDNRAINHFDEVVGTILPSYPYITDILIVSDGIVRQFYSTSDEANLQNKIRSIPPGYGYISKRLTITGPFPFKNNKLKLAARLPVFIGDSADAERTHWGYVEVGISLTDILEAQPLESITASKYHYELWRQGNGQDEAQLIYASSTAALNNALEYPVRLSMDEWRLGLVPVDGWHDWSLTTLHLTVAILVSSLLAYLAASLHVLRRQDVSLQAKLAEGNAQIDMTQMQLEATFDAIPDPLWLKDINGLYINCNHRFEELYGDEKSNIIGRTDYDYVSQETADAFRHHDLNAIEAGVTLTNQEWLTFAEDGYRGLFETVKTPLRDHDGNIVGVIGIARDISEHYKHLEKMQESEMRLQITLESTKIGIWEWDVAEDVWFASPTYHTILGYPPVQGVGDREKELAKVHPDDREMIKGKIGSILDRSETNYYYEARLRHADGHYRWVGVRGKAVEFDESGKPNRIVGVRMDIDERRKAEEQINWLAHNDALTGLPNRISLKKQLTAALNAAKDTGVQLAVLFIDLDNFKNINDALGHSVGDALLQMLAQRMQEALEEDAIVSRQGGDEFIAVLPHTDTEQAKIRAKALIDLFSKPCAIEHYELIVTPSIGISLFPDDGDDHDTLLKCSDLAMYSAKNEGRNNFQFYSQHLQANIERTTAIEAALRRAIEQNELRLVYQPQVELRSNHITGVEALLRWQHPTLGHISPVEFIPIAEDSGQIIAIGEWVLRTAAKQMKQWLDKGMLLSVIAVNLSALQFRHPNLLFQITKILDEEGLPPHYLELELTERVAMYKPEEAIAIMQTLNKKGIRLSIDDFGTGYSSLSYLKRFPISKLKIDRSFVSHVQEDSDDRAIISTIIDLANNLGLMTIAEGVENEQQLEFLRMQGCNEVQGYFFSPPTTAEEIERMTSWSADV</sequence>
<evidence type="ECO:0000313" key="11">
    <source>
        <dbReference type="Proteomes" id="UP000003544"/>
    </source>
</evidence>
<dbReference type="PANTHER" id="PTHR44757">
    <property type="entry name" value="DIGUANYLATE CYCLASE DGCP"/>
    <property type="match status" value="1"/>
</dbReference>
<dbReference type="InterPro" id="IPR029787">
    <property type="entry name" value="Nucleotide_cyclase"/>
</dbReference>
<keyword evidence="11" id="KW-1185">Reference proteome</keyword>
<evidence type="ECO:0000256" key="2">
    <source>
        <dbReference type="ARBA" id="ARBA00012282"/>
    </source>
</evidence>
<dbReference type="PROSITE" id="PS50113">
    <property type="entry name" value="PAC"/>
    <property type="match status" value="2"/>
</dbReference>
<feature type="transmembrane region" description="Helical" evidence="5">
    <location>
        <begin position="12"/>
        <end position="34"/>
    </location>
</feature>
<dbReference type="STRING" id="1026882.MAMP_01890"/>
<dbReference type="NCBIfam" id="TIGR00254">
    <property type="entry name" value="GGDEF"/>
    <property type="match status" value="1"/>
</dbReference>
<dbReference type="SUPFAM" id="SSF55073">
    <property type="entry name" value="Nucleotide cyclase"/>
    <property type="match status" value="1"/>
</dbReference>
<dbReference type="EC" id="3.1.4.52" evidence="2"/>
<dbReference type="Proteomes" id="UP000003544">
    <property type="component" value="Unassembled WGS sequence"/>
</dbReference>
<dbReference type="PANTHER" id="PTHR44757:SF2">
    <property type="entry name" value="BIOFILM ARCHITECTURE MAINTENANCE PROTEIN MBAA"/>
    <property type="match status" value="1"/>
</dbReference>
<dbReference type="PROSITE" id="PS50883">
    <property type="entry name" value="EAL"/>
    <property type="match status" value="1"/>
</dbReference>
<dbReference type="Pfam" id="PF08448">
    <property type="entry name" value="PAS_4"/>
    <property type="match status" value="1"/>
</dbReference>
<dbReference type="InterPro" id="IPR000014">
    <property type="entry name" value="PAS"/>
</dbReference>
<dbReference type="Pfam" id="PF00563">
    <property type="entry name" value="EAL"/>
    <property type="match status" value="1"/>
</dbReference>
<dbReference type="InterPro" id="IPR035919">
    <property type="entry name" value="EAL_sf"/>
</dbReference>
<dbReference type="InterPro" id="IPR043128">
    <property type="entry name" value="Rev_trsase/Diguanyl_cyclase"/>
</dbReference>
<feature type="domain" description="EAL" evidence="8">
    <location>
        <begin position="730"/>
        <end position="984"/>
    </location>
</feature>
<dbReference type="GO" id="GO:0071111">
    <property type="term" value="F:cyclic-guanylate-specific phosphodiesterase activity"/>
    <property type="evidence" value="ECO:0007669"/>
    <property type="project" value="UniProtKB-EC"/>
</dbReference>
<keyword evidence="5" id="KW-0812">Transmembrane</keyword>
<feature type="domain" description="PAS" evidence="6">
    <location>
        <begin position="428"/>
        <end position="500"/>
    </location>
</feature>
<dbReference type="CDD" id="cd00130">
    <property type="entry name" value="PAS"/>
    <property type="match status" value="2"/>
</dbReference>
<dbReference type="FunFam" id="3.20.20.450:FF:000001">
    <property type="entry name" value="Cyclic di-GMP phosphodiesterase yahA"/>
    <property type="match status" value="1"/>
</dbReference>
<dbReference type="Gene3D" id="3.30.450.20">
    <property type="entry name" value="PAS domain"/>
    <property type="match status" value="2"/>
</dbReference>
<dbReference type="Pfam" id="PF00990">
    <property type="entry name" value="GGDEF"/>
    <property type="match status" value="1"/>
</dbReference>
<evidence type="ECO:0000259" key="7">
    <source>
        <dbReference type="PROSITE" id="PS50113"/>
    </source>
</evidence>
<dbReference type="SUPFAM" id="SSF141868">
    <property type="entry name" value="EAL domain-like"/>
    <property type="match status" value="1"/>
</dbReference>
<keyword evidence="5" id="KW-0472">Membrane</keyword>
<feature type="domain" description="PAC" evidence="7">
    <location>
        <begin position="504"/>
        <end position="557"/>
    </location>
</feature>
<proteinExistence type="predicted"/>
<dbReference type="SMART" id="SM00052">
    <property type="entry name" value="EAL"/>
    <property type="match status" value="1"/>
</dbReference>
<protein>
    <recommendedName>
        <fullName evidence="2">cyclic-guanylate-specific phosphodiesterase</fullName>
        <ecNumber evidence="2">3.1.4.52</ecNumber>
    </recommendedName>
</protein>
<dbReference type="SMART" id="SM00267">
    <property type="entry name" value="GGDEF"/>
    <property type="match status" value="1"/>
</dbReference>
<dbReference type="InterPro" id="IPR000160">
    <property type="entry name" value="GGDEF_dom"/>
</dbReference>
<dbReference type="InterPro" id="IPR013655">
    <property type="entry name" value="PAS_fold_3"/>
</dbReference>
<reference evidence="10 11" key="1">
    <citation type="journal article" date="2011" name="J. Bacteriol.">
        <title>Draft genome sequence of Methylophaga aminisulfidivorans MP T.</title>
        <authorList>
            <person name="Han G.H."/>
            <person name="Kim W."/>
            <person name="Chun J."/>
            <person name="Kim S.W."/>
        </authorList>
    </citation>
    <scope>NUCLEOTIDE SEQUENCE [LARGE SCALE GENOMIC DNA]</scope>
    <source>
        <strain evidence="11">MP(T)</strain>
    </source>
</reference>
<feature type="domain" description="PAC" evidence="7">
    <location>
        <begin position="375"/>
        <end position="427"/>
    </location>
</feature>
<dbReference type="NCBIfam" id="TIGR00229">
    <property type="entry name" value="sensory_box"/>
    <property type="match status" value="2"/>
</dbReference>
<dbReference type="PROSITE" id="PS50887">
    <property type="entry name" value="GGDEF"/>
    <property type="match status" value="1"/>
</dbReference>
<evidence type="ECO:0000259" key="9">
    <source>
        <dbReference type="PROSITE" id="PS50887"/>
    </source>
</evidence>
<keyword evidence="3" id="KW-0973">c-di-GMP</keyword>
<name>F5SX03_9GAMM</name>
<feature type="domain" description="PAS" evidence="6">
    <location>
        <begin position="301"/>
        <end position="371"/>
    </location>
</feature>